<dbReference type="Pfam" id="PF13175">
    <property type="entry name" value="AAA_15"/>
    <property type="match status" value="1"/>
</dbReference>
<reference evidence="2 3" key="1">
    <citation type="submission" date="2018-08" db="EMBL/GenBank/DDBJ databases">
        <title>A genome reference for cultivated species of the human gut microbiota.</title>
        <authorList>
            <person name="Zou Y."/>
            <person name="Xue W."/>
            <person name="Luo G."/>
        </authorList>
    </citation>
    <scope>NUCLEOTIDE SEQUENCE [LARGE SCALE GENOMIC DNA]</scope>
    <source>
        <strain evidence="2 3">AM25-1</strain>
    </source>
</reference>
<evidence type="ECO:0000313" key="3">
    <source>
        <dbReference type="Proteomes" id="UP000284676"/>
    </source>
</evidence>
<keyword evidence="2" id="KW-0547">Nucleotide-binding</keyword>
<organism evidence="2 3">
    <name type="scientific">Fusobacterium mortiferum</name>
    <dbReference type="NCBI Taxonomy" id="850"/>
    <lineage>
        <taxon>Bacteria</taxon>
        <taxon>Fusobacteriati</taxon>
        <taxon>Fusobacteriota</taxon>
        <taxon>Fusobacteriia</taxon>
        <taxon>Fusobacteriales</taxon>
        <taxon>Fusobacteriaceae</taxon>
        <taxon>Fusobacterium</taxon>
    </lineage>
</organism>
<dbReference type="PANTHER" id="PTHR43581:SF4">
    <property type="entry name" value="ATP_GTP PHOSPHATASE"/>
    <property type="match status" value="1"/>
</dbReference>
<dbReference type="EMBL" id="QRHL01000004">
    <property type="protein sequence ID" value="RHF73531.1"/>
    <property type="molecule type" value="Genomic_DNA"/>
</dbReference>
<dbReference type="SUPFAM" id="SSF52540">
    <property type="entry name" value="P-loop containing nucleoside triphosphate hydrolases"/>
    <property type="match status" value="1"/>
</dbReference>
<dbReference type="InterPro" id="IPR027417">
    <property type="entry name" value="P-loop_NTPase"/>
</dbReference>
<evidence type="ECO:0000313" key="2">
    <source>
        <dbReference type="EMBL" id="RHF73531.1"/>
    </source>
</evidence>
<dbReference type="AlphaFoldDB" id="A0A414PYG9"/>
<comment type="caution">
    <text evidence="2">The sequence shown here is derived from an EMBL/GenBank/DDBJ whole genome shotgun (WGS) entry which is preliminary data.</text>
</comment>
<feature type="domain" description="Endonuclease GajA/Old nuclease/RecF-like AAA" evidence="1">
    <location>
        <begin position="2"/>
        <end position="359"/>
    </location>
</feature>
<name>A0A414PYG9_FUSMR</name>
<sequence>MKLKVEKLGRIEKGEIKTNKLMVLCGPNNYGKTQLTYTLYGIYDYNLKFCFNTEDKKILKENKKIELNIEQIKERIQKNLPLQIKGFSENLGIFFNFDSEFFKDTKLSAEYLENDFDLDLEFQDEKALSLKFFQGRIEIKFEKNFIKIEIFNFDEENDIIFDFLEKQISEIIQKKSFILPSVREGLNMFKTELNINRNVLIDTLVAQSQKKGTKTSNFPMSILFDYVSRYAEPISKYIEFINDLDMVTSRKKVGPFNDLANELEKIVGGAYVVENGQIYFKPKEDKKLKLPLHMVSSTVRSLAGLYLFLRYEKKLSRVIIDEPELNLHPDNQRKIARFLAKIVNKGIQVIITTHSSYIVQELNNLIQFKNDFAGKERLKKKYKYCDEEFLDYENVSCYLIEKGTIEEMEVDRTGIYMKSFNDVINSMNNLAIDLNFEIDKED</sequence>
<protein>
    <submittedName>
        <fullName evidence="2">ATP-binding protein</fullName>
    </submittedName>
</protein>
<keyword evidence="2" id="KW-0067">ATP-binding</keyword>
<dbReference type="InterPro" id="IPR051396">
    <property type="entry name" value="Bact_Antivir_Def_Nuclease"/>
</dbReference>
<gene>
    <name evidence="2" type="ORF">DW663_04490</name>
</gene>
<dbReference type="CDD" id="cd00267">
    <property type="entry name" value="ABC_ATPase"/>
    <property type="match status" value="1"/>
</dbReference>
<dbReference type="Proteomes" id="UP000284676">
    <property type="component" value="Unassembled WGS sequence"/>
</dbReference>
<dbReference type="GO" id="GO:0005524">
    <property type="term" value="F:ATP binding"/>
    <property type="evidence" value="ECO:0007669"/>
    <property type="project" value="UniProtKB-KW"/>
</dbReference>
<dbReference type="RefSeq" id="WP_118234176.1">
    <property type="nucleotide sequence ID" value="NZ_QRHL01000004.1"/>
</dbReference>
<dbReference type="Gene3D" id="3.40.50.300">
    <property type="entry name" value="P-loop containing nucleotide triphosphate hydrolases"/>
    <property type="match status" value="1"/>
</dbReference>
<dbReference type="InterPro" id="IPR041685">
    <property type="entry name" value="AAA_GajA/Old/RecF-like"/>
</dbReference>
<evidence type="ECO:0000259" key="1">
    <source>
        <dbReference type="Pfam" id="PF13175"/>
    </source>
</evidence>
<proteinExistence type="predicted"/>
<accession>A0A414PYG9</accession>
<dbReference type="PANTHER" id="PTHR43581">
    <property type="entry name" value="ATP/GTP PHOSPHATASE"/>
    <property type="match status" value="1"/>
</dbReference>